<comment type="similarity">
    <text evidence="2">Belongs to the alkaline phosphatase family.</text>
</comment>
<dbReference type="InterPro" id="IPR001952">
    <property type="entry name" value="Alkaline_phosphatase"/>
</dbReference>
<protein>
    <submittedName>
        <fullName evidence="4">Alkaline phosphatase</fullName>
        <ecNumber evidence="4">3.1.3.1</ecNumber>
    </submittedName>
</protein>
<dbReference type="EC" id="3.1.3.1" evidence="4"/>
<reference evidence="5" key="1">
    <citation type="journal article" date="2019" name="Int. J. Syst. Evol. Microbiol.">
        <title>The Global Catalogue of Microorganisms (GCM) 10K type strain sequencing project: providing services to taxonomists for standard genome sequencing and annotation.</title>
        <authorList>
            <consortium name="The Broad Institute Genomics Platform"/>
            <consortium name="The Broad Institute Genome Sequencing Center for Infectious Disease"/>
            <person name="Wu L."/>
            <person name="Ma J."/>
        </authorList>
    </citation>
    <scope>NUCLEOTIDE SEQUENCE [LARGE SCALE GENOMIC DNA]</scope>
    <source>
        <strain evidence="5">CCM 8749</strain>
    </source>
</reference>
<dbReference type="PANTHER" id="PTHR11596">
    <property type="entry name" value="ALKALINE PHOSPHATASE"/>
    <property type="match status" value="1"/>
</dbReference>
<proteinExistence type="inferred from homology"/>
<sequence length="538" mass="57616">MMIASSVASAAPASPSQAEPNAKVKNVIFMVMDGVSPNATTLARWYSGQPMALDEMPTGLVRTYSAESAITDSAPAGTAFSTGNKSNSGYIGVLPSVVDMPGVAPIDEEDIMRPVANVLEGAKLKGKATGIIATSEIQHATPASFSSHHANRNNFPDIAEQQVYMGMDVVLGGGKQSLLPGEARNQRTDGENLIDVLETKGYDFVESREELLESNADKIWGSFSNGALAYDLDRAVTNPEQPTLAEMTEKAIDVLSKDKDGFFLFVEGSKPDWAAHANDTIGIITDVLAFDAAVKEALEFAKEDKHTLVIALADHGNSGISIGNVNTNSTYDETPISAYIDPLKKASMTIEGALSQLKEDRSNLLDVAALYGLDDLSEKEISAMKDAEDLSALQSLMVKALADRANIGYTTGGHTGEDITLYAYGPQKPIGLYENTEIAHVMADAIGIDLNELTEELFVEAEEGFGFYAAEVTLDTANEANPVLVVEKGSKRAELPIDKNIMIMNGKTIELNNVIVLSNEKVYVPNEAIEYFKGNGTK</sequence>
<accession>A0ABW1ITK0</accession>
<dbReference type="GO" id="GO:0004035">
    <property type="term" value="F:alkaline phosphatase activity"/>
    <property type="evidence" value="ECO:0007669"/>
    <property type="project" value="UniProtKB-EC"/>
</dbReference>
<keyword evidence="4" id="KW-0378">Hydrolase</keyword>
<dbReference type="Proteomes" id="UP001596250">
    <property type="component" value="Unassembled WGS sequence"/>
</dbReference>
<dbReference type="PRINTS" id="PR00113">
    <property type="entry name" value="ALKPHPHTASE"/>
</dbReference>
<comment type="caution">
    <text evidence="4">The sequence shown here is derived from an EMBL/GenBank/DDBJ whole genome shotgun (WGS) entry which is preliminary data.</text>
</comment>
<dbReference type="Pfam" id="PF07833">
    <property type="entry name" value="Cu_amine_oxidN1"/>
    <property type="match status" value="1"/>
</dbReference>
<dbReference type="InterPro" id="IPR042085">
    <property type="entry name" value="Ap_crown"/>
</dbReference>
<dbReference type="InterPro" id="IPR036582">
    <property type="entry name" value="Mao_N_sf"/>
</dbReference>
<evidence type="ECO:0000313" key="4">
    <source>
        <dbReference type="EMBL" id="MFC5988153.1"/>
    </source>
</evidence>
<dbReference type="EMBL" id="JBHSQV010000177">
    <property type="protein sequence ID" value="MFC5988153.1"/>
    <property type="molecule type" value="Genomic_DNA"/>
</dbReference>
<evidence type="ECO:0000256" key="2">
    <source>
        <dbReference type="RuleBase" id="RU003946"/>
    </source>
</evidence>
<keyword evidence="5" id="KW-1185">Reference proteome</keyword>
<evidence type="ECO:0000313" key="5">
    <source>
        <dbReference type="Proteomes" id="UP001596250"/>
    </source>
</evidence>
<dbReference type="PANTHER" id="PTHR11596:SF5">
    <property type="entry name" value="ALKALINE PHOSPHATASE"/>
    <property type="match status" value="1"/>
</dbReference>
<dbReference type="SUPFAM" id="SSF55383">
    <property type="entry name" value="Copper amine oxidase, domain N"/>
    <property type="match status" value="1"/>
</dbReference>
<organism evidence="4 5">
    <name type="scientific">Marinicrinis lubricantis</name>
    <dbReference type="NCBI Taxonomy" id="2086470"/>
    <lineage>
        <taxon>Bacteria</taxon>
        <taxon>Bacillati</taxon>
        <taxon>Bacillota</taxon>
        <taxon>Bacilli</taxon>
        <taxon>Bacillales</taxon>
        <taxon>Paenibacillaceae</taxon>
    </lineage>
</organism>
<dbReference type="CDD" id="cd16012">
    <property type="entry name" value="ALP"/>
    <property type="match status" value="1"/>
</dbReference>
<dbReference type="Pfam" id="PF00245">
    <property type="entry name" value="Alk_phosphatase"/>
    <property type="match status" value="1"/>
</dbReference>
<dbReference type="InterPro" id="IPR012854">
    <property type="entry name" value="Cu_amine_oxidase-like_N"/>
</dbReference>
<evidence type="ECO:0000259" key="3">
    <source>
        <dbReference type="Pfam" id="PF07833"/>
    </source>
</evidence>
<dbReference type="SUPFAM" id="SSF53649">
    <property type="entry name" value="Alkaline phosphatase-like"/>
    <property type="match status" value="1"/>
</dbReference>
<feature type="domain" description="Copper amine oxidase-like N-terminal" evidence="3">
    <location>
        <begin position="478"/>
        <end position="530"/>
    </location>
</feature>
<dbReference type="InterPro" id="IPR017850">
    <property type="entry name" value="Alkaline_phosphatase_core_sf"/>
</dbReference>
<dbReference type="Gene3D" id="3.40.720.10">
    <property type="entry name" value="Alkaline Phosphatase, subunit A"/>
    <property type="match status" value="1"/>
</dbReference>
<dbReference type="SMART" id="SM00098">
    <property type="entry name" value="alkPPc"/>
    <property type="match status" value="1"/>
</dbReference>
<evidence type="ECO:0000256" key="1">
    <source>
        <dbReference type="ARBA" id="ARBA00022553"/>
    </source>
</evidence>
<dbReference type="Gene3D" id="3.30.457.10">
    <property type="entry name" value="Copper amine oxidase-like, N-terminal domain"/>
    <property type="match status" value="1"/>
</dbReference>
<keyword evidence="1" id="KW-0597">Phosphoprotein</keyword>
<gene>
    <name evidence="4" type="ORF">ACFPXP_17265</name>
</gene>
<name>A0ABW1ITK0_9BACL</name>
<dbReference type="Gene3D" id="1.10.1200.140">
    <property type="entry name" value="Alkaline phosphatase, crown domain"/>
    <property type="match status" value="1"/>
</dbReference>
<dbReference type="RefSeq" id="WP_379895656.1">
    <property type="nucleotide sequence ID" value="NZ_CBCSCT010000020.1"/>
</dbReference>